<name>A0ABX8P1R4_9PSED</name>
<dbReference type="CDD" id="cd00198">
    <property type="entry name" value="vWFA"/>
    <property type="match status" value="1"/>
</dbReference>
<organism evidence="2 3">
    <name type="scientific">Pseudomonas asgharzadehiana</name>
    <dbReference type="NCBI Taxonomy" id="2842349"/>
    <lineage>
        <taxon>Bacteria</taxon>
        <taxon>Pseudomonadati</taxon>
        <taxon>Pseudomonadota</taxon>
        <taxon>Gammaproteobacteria</taxon>
        <taxon>Pseudomonadales</taxon>
        <taxon>Pseudomonadaceae</taxon>
        <taxon>Pseudomonas</taxon>
    </lineage>
</organism>
<evidence type="ECO:0000259" key="1">
    <source>
        <dbReference type="PROSITE" id="PS50234"/>
    </source>
</evidence>
<evidence type="ECO:0000313" key="3">
    <source>
        <dbReference type="Proteomes" id="UP000886848"/>
    </source>
</evidence>
<gene>
    <name evidence="2" type="ORF">KSS96_02465</name>
</gene>
<dbReference type="Pfam" id="PF00092">
    <property type="entry name" value="VWA"/>
    <property type="match status" value="1"/>
</dbReference>
<feature type="domain" description="VWFA" evidence="1">
    <location>
        <begin position="5359"/>
        <end position="5482"/>
    </location>
</feature>
<protein>
    <submittedName>
        <fullName evidence="2">Type I secretion C-terminal target domain-containing protein</fullName>
    </submittedName>
</protein>
<accession>A0ABX8P1R4</accession>
<proteinExistence type="predicted"/>
<evidence type="ECO:0000313" key="2">
    <source>
        <dbReference type="EMBL" id="QXH67820.1"/>
    </source>
</evidence>
<dbReference type="InterPro" id="IPR018511">
    <property type="entry name" value="Hemolysin-typ_Ca-bd_CS"/>
</dbReference>
<keyword evidence="3" id="KW-1185">Reference proteome</keyword>
<dbReference type="RefSeq" id="WP_217855696.1">
    <property type="nucleotide sequence ID" value="NZ_CP077079.1"/>
</dbReference>
<dbReference type="SMART" id="SM00327">
    <property type="entry name" value="VWA"/>
    <property type="match status" value="1"/>
</dbReference>
<dbReference type="Pfam" id="PF00353">
    <property type="entry name" value="HemolysinCabind"/>
    <property type="match status" value="2"/>
</dbReference>
<dbReference type="Proteomes" id="UP000886848">
    <property type="component" value="Chromosome"/>
</dbReference>
<reference evidence="2" key="1">
    <citation type="journal article" date="2021" name="Microorganisms">
        <title>The Ever-Expanding Pseudomonas Genus: Description of 43 New Species and Partition of the Pseudomonas putida Group.</title>
        <authorList>
            <person name="Girard L."/>
            <person name="Lood C."/>
            <person name="Hofte M."/>
            <person name="Vandamme P."/>
            <person name="Rokni-Zadeh H."/>
            <person name="van Noort V."/>
            <person name="Lavigne R."/>
            <person name="De Mot R."/>
        </authorList>
    </citation>
    <scope>NUCLEOTIDE SEQUENCE</scope>
    <source>
        <strain evidence="2">SWRI132</strain>
    </source>
</reference>
<dbReference type="Pfam" id="PF18200">
    <property type="entry name" value="Big_11"/>
    <property type="match status" value="36"/>
</dbReference>
<dbReference type="InterPro" id="IPR002035">
    <property type="entry name" value="VWF_A"/>
</dbReference>
<dbReference type="InterPro" id="IPR041339">
    <property type="entry name" value="Ig-like_bac"/>
</dbReference>
<dbReference type="PROSITE" id="PS00330">
    <property type="entry name" value="HEMOLYSIN_CALCIUM"/>
    <property type="match status" value="3"/>
</dbReference>
<dbReference type="NCBIfam" id="TIGR03661">
    <property type="entry name" value="T1SS_VCA0849"/>
    <property type="match status" value="1"/>
</dbReference>
<dbReference type="InterPro" id="IPR001343">
    <property type="entry name" value="Hemolysn_Ca-bd"/>
</dbReference>
<sequence length="5868" mass="591696">MSSVAVVKSIVGQVFAVSPEGIRRLLVEGDRLVAGEQVDTGASGAVSLELADGRVIDLGRDTQWSASAPDSSTDLSAATAQAAPSVAELQQAIAAGADPTQVLEATAAGPTSAGADGAAGGGHSFIVLEATAGVVDPTIGYPTTGLNAGDAVGTTQTAGDNNGVDPRNVTITLTATPTITEAGGVVVYTVFITQAPTSDLTVTLSNGLAVVIAAGQTSGVLNVTFAGNDTPYLDASSISATIAGTSGGGNLIITTDPAPAVTQINDTIDTTTVTLTATASVDEGGKIVYTATVTNAAQTDVVIKLSNDQTITIEAGKTTGTVSIDTPANLADGKDLVVSATITSATGGNYENLAINPQAATSTVVAVDDPSVLQADTNTIAEDGVATGNVLSNDSDIDNVLAVSTFSVGGNTFNAGQTAVIAGVGSITIGADGAYTFTPVKDFNGEVPQIGYTTNTGSSSTLNVNVDAVDDASVLKADTGSALEDTVATGNVLTNDVDVDNALTVATFNVNGTTYTAGQTAVIAGVGSITIGADGAYAFTPVKDFNGDVPQIGYTTNTGSSSTLDVKIEAVDDASVLKADTGSALEDTVATGNVLSNDSDIDSVLSVATFNVDGTTYTAGQTAIIAGIGSITIGTDGAYAFTPVKDFNGDVPQIGYTTNTGSSSTLDVKIEAVDDASELKADTGSALEDTVATGNVLTNDVDVDNALTVATFNVNGTTYTAGQTAIIAGIGSITIGTDGAYAFTPVKDFNGDVPQIGYTTNTGSSSTLDVKIEAVDDASVLKADTDSALEDTVATGNVLTNDVDVDNTLTVTSFNVGGTTYTAGQTAIIAGIGSITIGTDGAYAFTPVKDFNGDVPQIGYTTNTGSSSTLDVKIDAVDDASELKADTGSALEDTVATGNVLTNDVDVDNTLTVTSFNVGGTTYTAGQTAIIAGIGSITIATDGAYAFTPVKDFNGDVPQIGYTTNTGSSSTLDVKIEAVDDASELKADTGSALEDTVATGNVLTNDVDVDNTLTVTSFNVGGTTYTAGQTAIIAGIGSITIGTDGAYAFTPVKDFNGDVPQIGYTTNTGSSSTLDVKIEAVDDASELKADTGSALEDTVATGNVLTNDVDVDNTLTVTSFNVGGTTYTAGQTAIIAGIGSITIGTDGAYAFTPVKDFNGDVPQIGYTTNTGSSSTLDVKIDAVDDASELKADTGSALEDTVATGNVLTNDVDVDNTLTVTSFNVGGTTYTAGQTAIIAGIGSITIGTDGAYAFTPVKDFNGDVPQIGYTTNTGSSSTLDVKIDAVDDASELKADTGSALEDTVATGNVLTNDVDVDNTLTVTSFNVGGTTYTAGQTAIIAGIGSITIGTDGAYAFTPVKDFNGDVPQIGYTTNTGSSSTLDVKIEAVDDASELKADTGSALEDTVATGNVLTNDVDVDNTLTVTSFNVGGTTYTAGQTAIIAGIGSITIGTDGAYAFTPVKDFNGDVPQIGYTTNTGSSSTLDVKIEAVDDASVLKADTGSALEDTVATGNVLTNDVDVDNTLTVTSFNVGGTTYTAGQTAVIAGIGSITIGTDGAYAFTPVKDFNGDVPQIGYTTNTGSSSTLDVKIDAVDDASELKADTGSALEDTVATGNVLTNDVDVDNTLTVTSFNVGGTTYTAGQTAIIAGIGSITIGTDGAYAFTPVKDFNGDVPQIGYTTNTGSSSTLDVKIDAVDDASELKADTGSALEDTVATGNVLTNDVDVDNTLTVTSFNVGGTTYTAGQTAIIAGIGSITIGTDGAYAFTPVKDFNGDVPQIGYTTNTGSSSTLDVKIEAVDDASELKADTGSALEDTVATGNVLTNDVDVDNTLTVTSFNVGGTTYTAGQTAIIAGIGSITIGTDGAYAFTPVKDFNGDVPQIGYTTNTGSSSTLDVKIDAVDDASELKADTGNALEDTVATGNVLTNDVDVDNALTVATFNVNGTTYTAGQTAIIAGIGSITIGTDGAYAFTPVKDFNGDVPQIGYTTNTGSSSTLDVKIDAVDDASVLKADTGSALEDTVATGNVLTNDVDVDNTLTVTSFNVGGTTYTAGQTAVIAGIGSITIGTDGAYAFTPVKDFNGDVPQIGYTTNTGSSSTLDVKIDAVDDASELKADTGSALEDTVATGNVLTNDVDVDNTLTVTSFNVGGTTYTAGQTAIIAGIGSITIGTDGAYAFTPVKDFNGDVPQIGYTTNTGSSSTLDVKIEAVDDASELKADTGSALEDTVATGNVLTNDVDVDNTLTVTSFNVGGTTYTAGQTAIIAGIGSITIGTDGAYAFTPVKDFNGDVPQVGYTTNTGSSSTLNVNIEAVNDAPVLGNASTNAFGDTYIEGKPGGYVAANLTISDVDNDTLQSAKVTLANPLADDVLIADASNAKITVSYDKDTGVLTLSGEATKAEYQEVLRSVHFASESQNPVATDRTLTITVNDGQLNSAPVTSVVKVVPVNDPPEVAFDSTTFAEQADAGALVKNLSISDVDNSTYSKVVVTVDHLASGDLLSSADVLKALAVAGITIAQTGGAADGSIVYTLTSDSPAGSSAADFIKVVEAITFQSPGNNPVGTDRSVTIAVTDIGGGNLDREPALTGSATGKVTIDLFNDAPTAAATPAGADEDHAATIVLSGADVDGTVANFVITTLPENGKLYSDATLTTELKIGDAVPAGADGKASVYFSPTSDWSGNTSLTFTAVDNGGKASGQTTAAITIAPVTDAPHLGLLGGGVVSSINFDGAALNGSWGTVAVGDANNAAGTTATTPWLTGNSDGKVEIGQSGVYGVDTPGNSQVIELEKNAGDDASLYTLIKAESGTAYSISVDYSPRAGAENNSVIDVFWGGVKVGTLDATTVGMKTYTFVVPVTVDGDAKLEFKAPTSNSLGGVLDNISVTQVLNTGLEDHAIKLSAIDAYATDKDGSETLKLEISGIPDGATLTDGAGHTFTATAGSQSIDISDWNKATLVFNPAPNANGLVNLTVTATAQDGDAAPKSESITLPIKVIAVDDPSVLGADTGSSLEDQVATGNVLTNDSDVDSVLSVASFNVGGTTYTAGQTAVIAGVGSITIGVDGAYAFTPVKDFNGDVPQIGYTTNTGSSSTLDVKIDAVDDASVLKADTGSALEDHVATGNVLTNDVDVDNTLTVTSFNVGGTTYTAGQTAIIAGIGSITIGTDGAYAFTPVNDFNGDVPQIGYTTNTGSSSTLNVNIVAVDDASVLKADTGSALEDHVATGNVLTNDVDVDNTLTVTSFNVGSTTYTAGQTAIIAGIGSITIGTDGAYAFTPVKDFNGDVPQIGYTTNTGSSSTLNVNIVAVDDASVLKADTGSALEDHVATGNVLTNDVDVDNTLTVTSFNVGGTTYTAGQTAIIAGIGSITIGTDGAYAFTPVNDFNGDVPQIGYTTNTGSSSTLNVNIVAVDDASVLKADTGSALEDTVATGNVLTNDVDVDNTLTVTSFNVGGTTYTAGQTAIIAGIGSITIGTNGAYAFTPVKDFNGDVPQIGYTTNTGSSSTLNVNIVAVDDASVLKADTGSALEDHVATGNVLTNDVDVDNTLTVTSFNVGGTNYTAGQTAIIAGVGSITIGTNGAYAFTPVKDFNGDVPQIGYTTNTGSSSTLNVNIVAVDDASVLKADTGSALEDHVATGNVLTNDVDVDNTLTVTSFNVGGTTYTAGQTAIIAGIGSITIGTNGAYAFTPVKDFNGDVPQIGYTTNTGSSSTLNVNIVAVDDASVLKADTGSALEDHVATGNVLTNDVDVDNTLTVTSFNVGGTNYTAGQTAIIAGVGSITIGTNGAYAFTPVKDFNGDVPQIGYTTNTGSSSTLNVNIVAVDDASVLKADTGSALEDTVATGNVLTNDFDVDSALSVATFNVNGTTYTAGQTAIIAGIGSITIGTDGAYAFTPVKDFNGDVPQIGYTTNTGSSSTLDVKIDAVDDASELKADTGSALEDTVATGNVLTNDVDVDNALTVTSFNVGGTTYTAGQTAIIAGVGSITIGTDGAYAFTPVKDFNGDVPQIGYTTNTGSSSTLDVKIEAVDDASVLKADTGSALEDTVATGNVLTNDVDVDNTLTVTSFNVGGTTYTAGQTAIIAGIGSITIGTDGAYAFTPVKDFNGDVPQIGYTTNTGSSSTLDVKIEAVDDASVLKADTGSALEDTVATGNVLSNDSDIDSVLSVATFNVNGATYTAGQTAVIAGIGSITIGTDGAYAFTPVKDFNGDVPQIGYTTNTGSSSTLDVKIEAVDDASVLKADTGSALEDHVATGNVLTNDVDVDNTLTVTSFNVGGTNYTAGQTAIIAGIGSITIATDGAYAFTPVKDFNGDVPQIGYTTNTGSSSTLDVKIEAVDDASVLKADTGSALEDHVATGNVLTNDVDVDNTLTVTSFNVGGTTYTAGQTAIIAGIGSITIGTNGAYAFTPVKDFNGDVPQIGYTTNTGSSSTLNVSIVAVDDASVLKADTGSALEDTVATGNVLTNDFDVDSALSVATFNVNGTTYTAGQTAIIAGIGSITIGTNGAYAFTPVKDFNGDVPQVGYTTNTGSSSTLDVKIDAVDDASVLKADTGSALEDHVATGNVLTNDVDVDNTLTVTSFNVGGTTYTAGQTAIIAGVGSITIGTNGAYAFTPVKDFNGDVPQIGYTTNTGSSSTLNVNIVAVDDASVLKADTGSALEDTVATGNVLTNDFDVDSALSVATFNVNGTTYTAGQTAVIAGVGSITIGTNGAYAFTPVKDFNGDVPQVGYTTNTGSSSTLNVNIVAVNDAPTATNGYVDSKEDTSVELTWSTFGVKDVDSANPKVVFTSLPAGSIEYKVNGQWVALTSSDLKTDTSAGKAFSQSDFDNHNVRYTPAANESGDNSFGGTSVGNKQGDYTELKFQATDGSAYSDTKTITVDIHPVTDVPVVVVPPFAAVPTGLVIQTWTGGTLAKDLGTNGNGVAQSSDLIKVIDAKTAASAVSTAVINNVSNGSVAEGTATKVSGLIYLEAGKSYTFTGTADDSLAITVGGKLVASETWSKGSAITGTAYTPTESGYYTLDIYHYNQAGGGNYDVNVSINNGPSMSLGNSGVQTYTSVEALKAAGAVLGDSHVVNGEGYYTGYVYNRGLEDTAIKVAPITTTFVDNDGSESHKVEISGLPKGTVITDGTTGHSYTSTGTAALYDVSDWNLKTLKVTPLKDSTASFDITVKATAKELSTGVEEVTTGKVSIVVTPVNDAPTLDLSTADGAVATGYNASYTERSNTGVSITGSVAIADVDSTQMQSATITLKNASAGDQLGSSLVTVGGTYKGITLTSVGTDVSGKIVLTLSGAADAATYKTLLESFQYSSTSKYPAIGDRTIDVSVTDNEGGNSLSSSVATTTITVKSQVYNTVAEGGAAADTIDLGTSSANNIVVGDKGGITTPGSNYNIAFVVDTSGSIGSSAMNSIKGQLSSIFDTLIANAKMTGSGVVKVLLVDFDTKVESLVSVNLADQAAAKAALQAVLNNMASNPNDMTNYEDAFNAATAWFKSADATSNTGAKNLTYFITDGEPNVYNVKYDSISLGSTSYWWGNNVSFDNKVNSSTYTLGQTTALTATVYDQTRVIVDTDGKVYSYDSSGTRIFQGYVVSDGHGGFDVAGAASNSRYDYALDNAKAAYTALTTSVAGGVEVQAIGLGSSVDKDMLQKYFDTDKTVSTIDTAKLADTITGHTADTGADKVSGGSGNDILFGDLISYNGQEGNAALKAFAAEKLSTTVDHIDDRTLHQFVTEHVQDIGALASASNIYGTKDGGDTLIGNAGDDILFGQGGNDNLSGGAGNDILVGGKGNDTLTGGAGADTFVWLKGDTGSDTVTDFKHSEGDKLDLSDLLQGNNDTNLSSYLKLTTDASGNSTLSVSSSGSFTAQGGTADVTIKIDGANWGSGSTAINNLIAGGDLTVKHHD</sequence>
<dbReference type="PROSITE" id="PS50234">
    <property type="entry name" value="VWFA"/>
    <property type="match status" value="1"/>
</dbReference>
<dbReference type="InterPro" id="IPR019960">
    <property type="entry name" value="T1SS_VCA0849"/>
</dbReference>
<dbReference type="EMBL" id="CP077079">
    <property type="protein sequence ID" value="QXH67820.1"/>
    <property type="molecule type" value="Genomic_DNA"/>
</dbReference>